<evidence type="ECO:0000313" key="3">
    <source>
        <dbReference type="Proteomes" id="UP000654370"/>
    </source>
</evidence>
<feature type="compositionally biased region" description="Polar residues" evidence="1">
    <location>
        <begin position="232"/>
        <end position="246"/>
    </location>
</feature>
<evidence type="ECO:0000313" key="2">
    <source>
        <dbReference type="EMBL" id="KAG2183511.1"/>
    </source>
</evidence>
<dbReference type="OrthoDB" id="440673at2759"/>
<dbReference type="Proteomes" id="UP000654370">
    <property type="component" value="Unassembled WGS sequence"/>
</dbReference>
<organism evidence="2 3">
    <name type="scientific">Mortierella isabellina</name>
    <name type="common">Filamentous fungus</name>
    <name type="synonym">Umbelopsis isabellina</name>
    <dbReference type="NCBI Taxonomy" id="91625"/>
    <lineage>
        <taxon>Eukaryota</taxon>
        <taxon>Fungi</taxon>
        <taxon>Fungi incertae sedis</taxon>
        <taxon>Mucoromycota</taxon>
        <taxon>Mucoromycotina</taxon>
        <taxon>Umbelopsidomycetes</taxon>
        <taxon>Umbelopsidales</taxon>
        <taxon>Umbelopsidaceae</taxon>
        <taxon>Umbelopsis</taxon>
    </lineage>
</organism>
<reference evidence="2" key="1">
    <citation type="submission" date="2020-12" db="EMBL/GenBank/DDBJ databases">
        <title>Metabolic potential, ecology and presence of endohyphal bacteria is reflected in genomic diversity of Mucoromycotina.</title>
        <authorList>
            <person name="Muszewska A."/>
            <person name="Okrasinska A."/>
            <person name="Steczkiewicz K."/>
            <person name="Drgas O."/>
            <person name="Orlowska M."/>
            <person name="Perlinska-Lenart U."/>
            <person name="Aleksandrzak-Piekarczyk T."/>
            <person name="Szatraj K."/>
            <person name="Zielenkiewicz U."/>
            <person name="Pilsyk S."/>
            <person name="Malc E."/>
            <person name="Mieczkowski P."/>
            <person name="Kruszewska J.S."/>
            <person name="Biernat P."/>
            <person name="Pawlowska J."/>
        </authorList>
    </citation>
    <scope>NUCLEOTIDE SEQUENCE</scope>
    <source>
        <strain evidence="2">WA0000067209</strain>
    </source>
</reference>
<feature type="region of interest" description="Disordered" evidence="1">
    <location>
        <begin position="161"/>
        <end position="207"/>
    </location>
</feature>
<feature type="compositionally biased region" description="Polar residues" evidence="1">
    <location>
        <begin position="289"/>
        <end position="329"/>
    </location>
</feature>
<accession>A0A8H7Q2J8</accession>
<sequence length="462" mass="49278">MRDASKQTKVTKTTSIDVATLFGNASSVQQTSVQTTDTRNVSLDQLFSNASLNAQPAPPVANPVGKSVNLAELFQTVNPPPKPQNVVPTPQNLSINDLFSRAAQQQSQQSNSMPMPMPMPVPMPVPMPAPMPNAPATSHGASPAVDPAVALLNTLRGGVMKTPDAQQHYSPQQAFQQQPQQPQQYQPQPQPQPLYQQPQQQQQQQPNPAMSLLDILKGAQPKREPAQEPAVTMQNNLQSAQQPVSNTPLPSQSPPVQQPTPQTNQSPTVLNGTRKPSTNSLLALLQGSNISKPNASGASTPQSQSMSPAMNAPSPTVKSASPQASTSKPSLLDTLMGAGPAKSPSIPPAPISTSPVRQTSSPSVQYDSMSPSRRSISGAPPLELNQAQELAHGQLAKRMQSVNVLSKPEFIQQFLNIIQSDATFLDTLYSDYVKQHPGTPSHQSAAQSPQYFGALYPGMSHQ</sequence>
<name>A0A8H7Q2J8_MORIS</name>
<protein>
    <submittedName>
        <fullName evidence="2">Uncharacterized protein</fullName>
    </submittedName>
</protein>
<feature type="region of interest" description="Disordered" evidence="1">
    <location>
        <begin position="289"/>
        <end position="379"/>
    </location>
</feature>
<feature type="compositionally biased region" description="Low complexity" evidence="1">
    <location>
        <begin position="259"/>
        <end position="268"/>
    </location>
</feature>
<feature type="compositionally biased region" description="Low complexity" evidence="1">
    <location>
        <begin position="166"/>
        <end position="207"/>
    </location>
</feature>
<gene>
    <name evidence="2" type="ORF">INT43_006517</name>
</gene>
<feature type="region of interest" description="Disordered" evidence="1">
    <location>
        <begin position="221"/>
        <end position="276"/>
    </location>
</feature>
<comment type="caution">
    <text evidence="2">The sequence shown here is derived from an EMBL/GenBank/DDBJ whole genome shotgun (WGS) entry which is preliminary data.</text>
</comment>
<dbReference type="EMBL" id="JAEPQZ010000003">
    <property type="protein sequence ID" value="KAG2183511.1"/>
    <property type="molecule type" value="Genomic_DNA"/>
</dbReference>
<dbReference type="AlphaFoldDB" id="A0A8H7Q2J8"/>
<proteinExistence type="predicted"/>
<evidence type="ECO:0000256" key="1">
    <source>
        <dbReference type="SAM" id="MobiDB-lite"/>
    </source>
</evidence>
<keyword evidence="3" id="KW-1185">Reference proteome</keyword>
<feature type="compositionally biased region" description="Polar residues" evidence="1">
    <location>
        <begin position="356"/>
        <end position="375"/>
    </location>
</feature>